<dbReference type="GO" id="GO:0016829">
    <property type="term" value="F:lyase activity"/>
    <property type="evidence" value="ECO:0007669"/>
    <property type="project" value="UniProtKB-KW"/>
</dbReference>
<keyword evidence="1" id="KW-0456">Lyase</keyword>
<dbReference type="SUPFAM" id="SSF51621">
    <property type="entry name" value="Phosphoenolpyruvate/pyruvate domain"/>
    <property type="match status" value="1"/>
</dbReference>
<gene>
    <name evidence="1" type="ORF">FEV53_18285</name>
</gene>
<evidence type="ECO:0000313" key="2">
    <source>
        <dbReference type="Proteomes" id="UP000318590"/>
    </source>
</evidence>
<dbReference type="EMBL" id="VFSV01000063">
    <property type="protein sequence ID" value="TRD14800.1"/>
    <property type="molecule type" value="Genomic_DNA"/>
</dbReference>
<protein>
    <submittedName>
        <fullName evidence="1">Isocitrate lyase/phosphoenolpyruvate mutase family protein</fullName>
    </submittedName>
</protein>
<dbReference type="Gene3D" id="3.20.20.60">
    <property type="entry name" value="Phosphoenolpyruvate-binding domains"/>
    <property type="match status" value="1"/>
</dbReference>
<dbReference type="PANTHER" id="PTHR42905">
    <property type="entry name" value="PHOSPHOENOLPYRUVATE CARBOXYLASE"/>
    <property type="match status" value="1"/>
</dbReference>
<reference evidence="1 2" key="1">
    <citation type="submission" date="2019-06" db="EMBL/GenBank/DDBJ databases">
        <title>Paenimaribius caenipelagi gen. nov., sp. nov., isolated from a tidal flat.</title>
        <authorList>
            <person name="Yoon J.-H."/>
        </authorList>
    </citation>
    <scope>NUCLEOTIDE SEQUENCE [LARGE SCALE GENOMIC DNA]</scope>
    <source>
        <strain evidence="1 2">JBTF-M29</strain>
    </source>
</reference>
<sequence length="251" mass="26231">MSQAEKANRFGELHRPGSPLVLFNIWDAGSARAVVDAGAPAVATGSWSVAAAQGYEDGQELPLELLRTLAGRICASVDVPVSIDFEGGYATDPEAVAENVRQILRAGAVGINFEDRVVGGEGLHPIRDQVAKIEAIKAMAAEEAVSLFLNARTDLFLENGAASHKDVMAEAKERGAAYAGAGADGFFVPGLVDFDLIGDIVNAVDLPVNVLKKDGMGSVGDLATVGVSRISHGPAPYRQAMSDLVERFKGS</sequence>
<comment type="caution">
    <text evidence="1">The sequence shown here is derived from an EMBL/GenBank/DDBJ whole genome shotgun (WGS) entry which is preliminary data.</text>
</comment>
<dbReference type="Proteomes" id="UP000318590">
    <property type="component" value="Unassembled WGS sequence"/>
</dbReference>
<dbReference type="RefSeq" id="WP_142836159.1">
    <property type="nucleotide sequence ID" value="NZ_VFSV01000063.1"/>
</dbReference>
<dbReference type="OrthoDB" id="9785398at2"/>
<keyword evidence="2" id="KW-1185">Reference proteome</keyword>
<dbReference type="Pfam" id="PF13714">
    <property type="entry name" value="PEP_mutase"/>
    <property type="match status" value="1"/>
</dbReference>
<keyword evidence="1" id="KW-0670">Pyruvate</keyword>
<evidence type="ECO:0000313" key="1">
    <source>
        <dbReference type="EMBL" id="TRD14800.1"/>
    </source>
</evidence>
<dbReference type="PANTHER" id="PTHR42905:SF16">
    <property type="entry name" value="CARBOXYPHOSPHONOENOLPYRUVATE PHOSPHONOMUTASE-LIKE PROTEIN (AFU_ORTHOLOGUE AFUA_5G07230)"/>
    <property type="match status" value="1"/>
</dbReference>
<dbReference type="CDD" id="cd00377">
    <property type="entry name" value="ICL_PEPM"/>
    <property type="match status" value="1"/>
</dbReference>
<proteinExistence type="predicted"/>
<dbReference type="InterPro" id="IPR040442">
    <property type="entry name" value="Pyrv_kinase-like_dom_sf"/>
</dbReference>
<accession>A0A547PKX3</accession>
<name>A0A547PKX3_9RHOB</name>
<dbReference type="InterPro" id="IPR039556">
    <property type="entry name" value="ICL/PEPM"/>
</dbReference>
<organism evidence="1 2">
    <name type="scientific">Palleronia caenipelagi</name>
    <dbReference type="NCBI Taxonomy" id="2489174"/>
    <lineage>
        <taxon>Bacteria</taxon>
        <taxon>Pseudomonadati</taxon>
        <taxon>Pseudomonadota</taxon>
        <taxon>Alphaproteobacteria</taxon>
        <taxon>Rhodobacterales</taxon>
        <taxon>Roseobacteraceae</taxon>
        <taxon>Palleronia</taxon>
    </lineage>
</organism>
<dbReference type="InterPro" id="IPR015813">
    <property type="entry name" value="Pyrv/PenolPyrv_kinase-like_dom"/>
</dbReference>
<dbReference type="AlphaFoldDB" id="A0A547PKX3"/>